<sequence>MAETAVGFVIDQMIQFSTQEAKLLRSVHGQVSEIKLEVDIIKCFLKDADAKAEAAEEHHRRSGHDDGVKIWVNQVRQVAFRIEDVIDEYTLLHLARPRGCTAYLLPKNIVCFFTKLKTRHHIARELQEIKESVCPIRERSARYGFISLDNGQATQNPEWHDLRDSSLFLKEAEVVGIESARDVLIDWLEDKSPHRTVIAVVGMGGIGKTTLAKKVHDRVKAQFDCHAWILVSRSYNKEELLKNLLKNLTGQTRNDEMDRLTLISKIRDALQDKR</sequence>
<dbReference type="InterPro" id="IPR041118">
    <property type="entry name" value="Rx_N"/>
</dbReference>
<gene>
    <name evidence="7" type="primary">LOC107430464</name>
</gene>
<evidence type="ECO:0000259" key="5">
    <source>
        <dbReference type="Pfam" id="PF18052"/>
    </source>
</evidence>
<protein>
    <submittedName>
        <fullName evidence="7">Disease resistance protein RPM1-like isoform X2</fullName>
    </submittedName>
</protein>
<organism evidence="6 7">
    <name type="scientific">Ziziphus jujuba</name>
    <name type="common">Chinese jujube</name>
    <name type="synonym">Ziziphus sativa</name>
    <dbReference type="NCBI Taxonomy" id="326968"/>
    <lineage>
        <taxon>Eukaryota</taxon>
        <taxon>Viridiplantae</taxon>
        <taxon>Streptophyta</taxon>
        <taxon>Embryophyta</taxon>
        <taxon>Tracheophyta</taxon>
        <taxon>Spermatophyta</taxon>
        <taxon>Magnoliopsida</taxon>
        <taxon>eudicotyledons</taxon>
        <taxon>Gunneridae</taxon>
        <taxon>Pentapetalae</taxon>
        <taxon>rosids</taxon>
        <taxon>fabids</taxon>
        <taxon>Rosales</taxon>
        <taxon>Rhamnaceae</taxon>
        <taxon>Paliureae</taxon>
        <taxon>Ziziphus</taxon>
    </lineage>
</organism>
<dbReference type="SUPFAM" id="SSF52540">
    <property type="entry name" value="P-loop containing nucleoside triphosphate hydrolases"/>
    <property type="match status" value="1"/>
</dbReference>
<feature type="domain" description="Disease resistance N-terminal" evidence="5">
    <location>
        <begin position="5"/>
        <end position="97"/>
    </location>
</feature>
<dbReference type="PANTHER" id="PTHR19338">
    <property type="entry name" value="TRANSLOCASE OF INNER MITOCHONDRIAL MEMBRANE 13 HOMOLOG"/>
    <property type="match status" value="1"/>
</dbReference>
<feature type="domain" description="NB-ARC" evidence="4">
    <location>
        <begin position="182"/>
        <end position="274"/>
    </location>
</feature>
<dbReference type="PANTHER" id="PTHR19338:SF32">
    <property type="entry name" value="OS06G0287500 PROTEIN"/>
    <property type="match status" value="1"/>
</dbReference>
<evidence type="ECO:0000256" key="1">
    <source>
        <dbReference type="ARBA" id="ARBA00022737"/>
    </source>
</evidence>
<dbReference type="InterPro" id="IPR002182">
    <property type="entry name" value="NB-ARC"/>
</dbReference>
<keyword evidence="2" id="KW-0547">Nucleotide-binding</keyword>
<dbReference type="Gene3D" id="3.40.50.300">
    <property type="entry name" value="P-loop containing nucleotide triphosphate hydrolases"/>
    <property type="match status" value="1"/>
</dbReference>
<dbReference type="InterPro" id="IPR038005">
    <property type="entry name" value="RX-like_CC"/>
</dbReference>
<evidence type="ECO:0000259" key="4">
    <source>
        <dbReference type="Pfam" id="PF00931"/>
    </source>
</evidence>
<dbReference type="Pfam" id="PF00931">
    <property type="entry name" value="NB-ARC"/>
    <property type="match status" value="1"/>
</dbReference>
<dbReference type="RefSeq" id="XP_060672943.1">
    <property type="nucleotide sequence ID" value="XM_060816960.1"/>
</dbReference>
<evidence type="ECO:0000313" key="6">
    <source>
        <dbReference type="Proteomes" id="UP001652623"/>
    </source>
</evidence>
<keyword evidence="6" id="KW-1185">Reference proteome</keyword>
<keyword evidence="3" id="KW-0611">Plant defense</keyword>
<dbReference type="Proteomes" id="UP001652623">
    <property type="component" value="Chromosome 5"/>
</dbReference>
<dbReference type="Gene3D" id="1.20.5.4130">
    <property type="match status" value="1"/>
</dbReference>
<evidence type="ECO:0000256" key="2">
    <source>
        <dbReference type="ARBA" id="ARBA00022741"/>
    </source>
</evidence>
<dbReference type="InterPro" id="IPR027417">
    <property type="entry name" value="P-loop_NTPase"/>
</dbReference>
<proteinExistence type="predicted"/>
<dbReference type="Pfam" id="PF18052">
    <property type="entry name" value="Rx_N"/>
    <property type="match status" value="1"/>
</dbReference>
<reference evidence="7" key="1">
    <citation type="submission" date="2025-08" db="UniProtKB">
        <authorList>
            <consortium name="RefSeq"/>
        </authorList>
    </citation>
    <scope>IDENTIFICATION</scope>
    <source>
        <tissue evidence="7">Seedling</tissue>
    </source>
</reference>
<keyword evidence="1" id="KW-0677">Repeat</keyword>
<dbReference type="CDD" id="cd14798">
    <property type="entry name" value="RX-CC_like"/>
    <property type="match status" value="1"/>
</dbReference>
<evidence type="ECO:0000313" key="7">
    <source>
        <dbReference type="RefSeq" id="XP_060672943.1"/>
    </source>
</evidence>
<dbReference type="GeneID" id="107430464"/>
<evidence type="ECO:0000256" key="3">
    <source>
        <dbReference type="ARBA" id="ARBA00022821"/>
    </source>
</evidence>
<accession>A0ABM4A891</accession>
<name>A0ABM4A891_ZIZJJ</name>